<dbReference type="PANTHER" id="PTHR10697">
    <property type="entry name" value="MAMMALIAN EPENDYMIN-RELATED PROTEIN 1"/>
    <property type="match status" value="1"/>
</dbReference>
<dbReference type="EMBL" id="JBJQND010000011">
    <property type="protein sequence ID" value="KAL3862069.1"/>
    <property type="molecule type" value="Genomic_DNA"/>
</dbReference>
<accession>A0ABD3VKF7</accession>
<comment type="caution">
    <text evidence="2">The sequence shown here is derived from an EMBL/GenBank/DDBJ whole genome shotgun (WGS) entry which is preliminary data.</text>
</comment>
<dbReference type="Proteomes" id="UP001634394">
    <property type="component" value="Unassembled WGS sequence"/>
</dbReference>
<evidence type="ECO:0000256" key="1">
    <source>
        <dbReference type="SAM" id="SignalP"/>
    </source>
</evidence>
<dbReference type="PANTHER" id="PTHR10697:SF13">
    <property type="entry name" value="RICIN B LECTIN DOMAIN-CONTAINING PROTEIN"/>
    <property type="match status" value="1"/>
</dbReference>
<keyword evidence="3" id="KW-1185">Reference proteome</keyword>
<dbReference type="InterPro" id="IPR001299">
    <property type="entry name" value="Ependymin"/>
</dbReference>
<evidence type="ECO:0008006" key="4">
    <source>
        <dbReference type="Google" id="ProtNLM"/>
    </source>
</evidence>
<keyword evidence="1" id="KW-0732">Signal</keyword>
<dbReference type="Pfam" id="PF00811">
    <property type="entry name" value="Ependymin"/>
    <property type="match status" value="1"/>
</dbReference>
<reference evidence="2 3" key="1">
    <citation type="submission" date="2024-11" db="EMBL/GenBank/DDBJ databases">
        <title>Chromosome-level genome assembly of the freshwater bivalve Anodonta woodiana.</title>
        <authorList>
            <person name="Chen X."/>
        </authorList>
    </citation>
    <scope>NUCLEOTIDE SEQUENCE [LARGE SCALE GENOMIC DNA]</scope>
    <source>
        <strain evidence="2">MN2024</strain>
        <tissue evidence="2">Gills</tissue>
    </source>
</reference>
<protein>
    <recommendedName>
        <fullName evidence="4">Secreted protein</fullName>
    </recommendedName>
</protein>
<evidence type="ECO:0000313" key="3">
    <source>
        <dbReference type="Proteomes" id="UP001634394"/>
    </source>
</evidence>
<feature type="chain" id="PRO_5044771960" description="Secreted protein" evidence="1">
    <location>
        <begin position="17"/>
        <end position="214"/>
    </location>
</feature>
<organism evidence="2 3">
    <name type="scientific">Sinanodonta woodiana</name>
    <name type="common">Chinese pond mussel</name>
    <name type="synonym">Anodonta woodiana</name>
    <dbReference type="NCBI Taxonomy" id="1069815"/>
    <lineage>
        <taxon>Eukaryota</taxon>
        <taxon>Metazoa</taxon>
        <taxon>Spiralia</taxon>
        <taxon>Lophotrochozoa</taxon>
        <taxon>Mollusca</taxon>
        <taxon>Bivalvia</taxon>
        <taxon>Autobranchia</taxon>
        <taxon>Heteroconchia</taxon>
        <taxon>Palaeoheterodonta</taxon>
        <taxon>Unionida</taxon>
        <taxon>Unionoidea</taxon>
        <taxon>Unionidae</taxon>
        <taxon>Unioninae</taxon>
        <taxon>Sinanodonta</taxon>
    </lineage>
</organism>
<feature type="signal peptide" evidence="1">
    <location>
        <begin position="1"/>
        <end position="16"/>
    </location>
</feature>
<evidence type="ECO:0000313" key="2">
    <source>
        <dbReference type="EMBL" id="KAL3862069.1"/>
    </source>
</evidence>
<proteinExistence type="predicted"/>
<sequence length="214" mass="23448">MLRLLLAFVLVGMAMGEGCCPPIAWEGFIGTMVGSVEDAVPHLTMSFLKYHTNITLGMIEMEGNIIIDRGQTQQIRIIIDNNKMTQYFIMNGKCARRTLARKVLNCVPENATLVLNTYLGAGPETLTVKVYRFLVEDIEVYSTVTSSGCIPVEHVLTGIHPDTKVALLEVAQVSGVTVGVKNPSVFDIPSICQSANISSDYAHFMSQWISSGLY</sequence>
<name>A0ABD3VKF7_SINWO</name>
<dbReference type="AlphaFoldDB" id="A0ABD3VKF7"/>
<gene>
    <name evidence="2" type="ORF">ACJMK2_008064</name>
</gene>